<keyword evidence="2" id="KW-1185">Reference proteome</keyword>
<dbReference type="AlphaFoldDB" id="A0A9N9N7W3"/>
<dbReference type="Proteomes" id="UP000789759">
    <property type="component" value="Unassembled WGS sequence"/>
</dbReference>
<feature type="non-terminal residue" evidence="1">
    <location>
        <position position="1"/>
    </location>
</feature>
<accession>A0A9N9N7W3</accession>
<name>A0A9N9N7W3_9GLOM</name>
<protein>
    <submittedName>
        <fullName evidence="1">24598_t:CDS:1</fullName>
    </submittedName>
</protein>
<reference evidence="1" key="1">
    <citation type="submission" date="2021-06" db="EMBL/GenBank/DDBJ databases">
        <authorList>
            <person name="Kallberg Y."/>
            <person name="Tangrot J."/>
            <person name="Rosling A."/>
        </authorList>
    </citation>
    <scope>NUCLEOTIDE SEQUENCE</scope>
    <source>
        <strain evidence="1">FL966</strain>
    </source>
</reference>
<proteinExistence type="predicted"/>
<evidence type="ECO:0000313" key="2">
    <source>
        <dbReference type="Proteomes" id="UP000789759"/>
    </source>
</evidence>
<dbReference type="EMBL" id="CAJVQA010011779">
    <property type="protein sequence ID" value="CAG8710730.1"/>
    <property type="molecule type" value="Genomic_DNA"/>
</dbReference>
<gene>
    <name evidence="1" type="ORF">CPELLU_LOCUS12315</name>
</gene>
<organism evidence="1 2">
    <name type="scientific">Cetraspora pellucida</name>
    <dbReference type="NCBI Taxonomy" id="1433469"/>
    <lineage>
        <taxon>Eukaryota</taxon>
        <taxon>Fungi</taxon>
        <taxon>Fungi incertae sedis</taxon>
        <taxon>Mucoromycota</taxon>
        <taxon>Glomeromycotina</taxon>
        <taxon>Glomeromycetes</taxon>
        <taxon>Diversisporales</taxon>
        <taxon>Gigasporaceae</taxon>
        <taxon>Cetraspora</taxon>
    </lineage>
</organism>
<comment type="caution">
    <text evidence="1">The sequence shown here is derived from an EMBL/GenBank/DDBJ whole genome shotgun (WGS) entry which is preliminary data.</text>
</comment>
<evidence type="ECO:0000313" key="1">
    <source>
        <dbReference type="EMBL" id="CAG8710730.1"/>
    </source>
</evidence>
<sequence>RRLPYSVFLVIQHTKLDVYLSNITALKKRAELGDIILAIRPACKPLQNVQKVQKGFKISVVQLQDSEIEAYTY</sequence>